<accession>A0A3M7KSQ3</accession>
<sequence length="415" mass="42396">LRAQGSPAVIVPTGPSLPLPAVGADKLVYHAIITLVGCPYSLLPSETKAVSDALSSMMYDPWTFSSQQGFKSGVEPTISTTNPTSLCATAADFPVPTAALCSVNCQGWVDAGAGSTVAPETYTAEGAICCNCNLDAETSPLAPPPASRRLLQDSSTACNSIFHTVEPDMAACSEACLEKQRNAPGSTISPTTYTKSGVEGLCCNCRMERPWPPPPPPPGVAGASSRVSSGMDGAHLFLATTTRNAGRLTARLQGKIDNGTLISALQAGGLTLEGLHVLFSGTGSITNLSPVPEPGIKTWQELEADRLAALASDPSLAAAAAGLEEGGRGGSLRSLGKSLSSVLRIGVGGAPRAEAPTAEGTPAAHAPISTPEEELADEELARRQLFTMSSSDGGAAGPSGRARPSWSGKGSRRFA</sequence>
<feature type="compositionally biased region" description="Low complexity" evidence="1">
    <location>
        <begin position="389"/>
        <end position="405"/>
    </location>
</feature>
<gene>
    <name evidence="2" type="ORF">APUTEX25_001003</name>
</gene>
<dbReference type="AlphaFoldDB" id="A0A3M7KSQ3"/>
<proteinExistence type="predicted"/>
<evidence type="ECO:0000256" key="1">
    <source>
        <dbReference type="SAM" id="MobiDB-lite"/>
    </source>
</evidence>
<dbReference type="EMBL" id="QOKY01000202">
    <property type="protein sequence ID" value="RMZ52884.1"/>
    <property type="molecule type" value="Genomic_DNA"/>
</dbReference>
<comment type="caution">
    <text evidence="2">The sequence shown here is derived from an EMBL/GenBank/DDBJ whole genome shotgun (WGS) entry which is preliminary data.</text>
</comment>
<evidence type="ECO:0000313" key="2">
    <source>
        <dbReference type="EMBL" id="RMZ52884.1"/>
    </source>
</evidence>
<feature type="non-terminal residue" evidence="2">
    <location>
        <position position="1"/>
    </location>
</feature>
<dbReference type="Proteomes" id="UP000279271">
    <property type="component" value="Unassembled WGS sequence"/>
</dbReference>
<feature type="region of interest" description="Disordered" evidence="1">
    <location>
        <begin position="351"/>
        <end position="415"/>
    </location>
</feature>
<feature type="compositionally biased region" description="Low complexity" evidence="1">
    <location>
        <begin position="351"/>
        <end position="367"/>
    </location>
</feature>
<reference evidence="3" key="1">
    <citation type="journal article" date="2018" name="Algal Res.">
        <title>Characterization of plant carbon substrate utilization by Auxenochlorella protothecoides.</title>
        <authorList>
            <person name="Vogler B.W."/>
            <person name="Starkenburg S.R."/>
            <person name="Sudasinghe N."/>
            <person name="Schambach J.Y."/>
            <person name="Rollin J.A."/>
            <person name="Pattathil S."/>
            <person name="Barry A.N."/>
        </authorList>
    </citation>
    <scope>NUCLEOTIDE SEQUENCE [LARGE SCALE GENOMIC DNA]</scope>
    <source>
        <strain evidence="3">UTEX 25</strain>
    </source>
</reference>
<name>A0A3M7KSQ3_AUXPR</name>
<protein>
    <submittedName>
        <fullName evidence="2">Uncharacterized protein</fullName>
    </submittedName>
</protein>
<evidence type="ECO:0000313" key="3">
    <source>
        <dbReference type="Proteomes" id="UP000279271"/>
    </source>
</evidence>
<organism evidence="2 3">
    <name type="scientific">Auxenochlorella protothecoides</name>
    <name type="common">Green microalga</name>
    <name type="synonym">Chlorella protothecoides</name>
    <dbReference type="NCBI Taxonomy" id="3075"/>
    <lineage>
        <taxon>Eukaryota</taxon>
        <taxon>Viridiplantae</taxon>
        <taxon>Chlorophyta</taxon>
        <taxon>core chlorophytes</taxon>
        <taxon>Trebouxiophyceae</taxon>
        <taxon>Chlorellales</taxon>
        <taxon>Chlorellaceae</taxon>
        <taxon>Auxenochlorella</taxon>
    </lineage>
</organism>